<dbReference type="AlphaFoldDB" id="G6XMT5"/>
<dbReference type="PATRIC" id="fig|1088869.3.peg.2797"/>
<keyword evidence="3" id="KW-1185">Reference proteome</keyword>
<evidence type="ECO:0000313" key="3">
    <source>
        <dbReference type="Proteomes" id="UP000004949"/>
    </source>
</evidence>
<name>G6XMT5_9PROT</name>
<reference evidence="2 3" key="1">
    <citation type="submission" date="2011-10" db="EMBL/GenBank/DDBJ databases">
        <title>Genome sequence of Gluconobacter morbifer G707, isolated from Drosophila gut.</title>
        <authorList>
            <person name="Lee W.-J."/>
            <person name="Kim E.-K."/>
        </authorList>
    </citation>
    <scope>NUCLEOTIDE SEQUENCE [LARGE SCALE GENOMIC DNA]</scope>
    <source>
        <strain evidence="2 3">G707</strain>
    </source>
</reference>
<dbReference type="STRING" id="1088869.GMO_28030"/>
<evidence type="ECO:0000256" key="1">
    <source>
        <dbReference type="SAM" id="MobiDB-lite"/>
    </source>
</evidence>
<protein>
    <submittedName>
        <fullName evidence="2">Uncharacterized protein</fullName>
    </submittedName>
</protein>
<comment type="caution">
    <text evidence="2">The sequence shown here is derived from an EMBL/GenBank/DDBJ whole genome shotgun (WGS) entry which is preliminary data.</text>
</comment>
<dbReference type="EMBL" id="AGQV01000016">
    <property type="protein sequence ID" value="EHH66911.1"/>
    <property type="molecule type" value="Genomic_DNA"/>
</dbReference>
<feature type="region of interest" description="Disordered" evidence="1">
    <location>
        <begin position="1"/>
        <end position="21"/>
    </location>
</feature>
<proteinExistence type="predicted"/>
<evidence type="ECO:0000313" key="2">
    <source>
        <dbReference type="EMBL" id="EHH66911.1"/>
    </source>
</evidence>
<accession>G6XMT5</accession>
<sequence length="68" mass="7681">MRRATHIGAAGAGRQKSDQTQCCTGPERCQMVRGWPERENGSGHRVWATCVLWKLSRCPKNTQGLRRN</sequence>
<organism evidence="2 3">
    <name type="scientific">Gluconobacter morbifer G707</name>
    <dbReference type="NCBI Taxonomy" id="1088869"/>
    <lineage>
        <taxon>Bacteria</taxon>
        <taxon>Pseudomonadati</taxon>
        <taxon>Pseudomonadota</taxon>
        <taxon>Alphaproteobacteria</taxon>
        <taxon>Acetobacterales</taxon>
        <taxon>Acetobacteraceae</taxon>
        <taxon>Gluconobacter</taxon>
    </lineage>
</organism>
<gene>
    <name evidence="2" type="ORF">GMO_28030</name>
</gene>
<dbReference type="Proteomes" id="UP000004949">
    <property type="component" value="Unassembled WGS sequence"/>
</dbReference>